<dbReference type="RefSeq" id="WP_135587049.1">
    <property type="nucleotide sequence ID" value="NZ_RQEP01000010.1"/>
</dbReference>
<evidence type="ECO:0000259" key="1">
    <source>
        <dbReference type="Pfam" id="PF00561"/>
    </source>
</evidence>
<dbReference type="AlphaFoldDB" id="A0A4R9G0P4"/>
<protein>
    <submittedName>
        <fullName evidence="2">Alpha/beta hydrolase</fullName>
    </submittedName>
</protein>
<organism evidence="2 3">
    <name type="scientific">Leptospira semungkisensis</name>
    <dbReference type="NCBI Taxonomy" id="2484985"/>
    <lineage>
        <taxon>Bacteria</taxon>
        <taxon>Pseudomonadati</taxon>
        <taxon>Spirochaetota</taxon>
        <taxon>Spirochaetia</taxon>
        <taxon>Leptospirales</taxon>
        <taxon>Leptospiraceae</taxon>
        <taxon>Leptospira</taxon>
    </lineage>
</organism>
<dbReference type="EMBL" id="RQEP01000010">
    <property type="protein sequence ID" value="TGK04956.1"/>
    <property type="molecule type" value="Genomic_DNA"/>
</dbReference>
<dbReference type="OrthoDB" id="9808398at2"/>
<dbReference type="InterPro" id="IPR029058">
    <property type="entry name" value="AB_hydrolase_fold"/>
</dbReference>
<dbReference type="PANTHER" id="PTHR46438:SF11">
    <property type="entry name" value="LIPASE-RELATED"/>
    <property type="match status" value="1"/>
</dbReference>
<proteinExistence type="predicted"/>
<accession>A0A4R9G0P4</accession>
<dbReference type="SUPFAM" id="SSF53474">
    <property type="entry name" value="alpha/beta-Hydrolases"/>
    <property type="match status" value="1"/>
</dbReference>
<comment type="caution">
    <text evidence="2">The sequence shown here is derived from an EMBL/GenBank/DDBJ whole genome shotgun (WGS) entry which is preliminary data.</text>
</comment>
<name>A0A4R9G0P4_9LEPT</name>
<dbReference type="Proteomes" id="UP000297453">
    <property type="component" value="Unassembled WGS sequence"/>
</dbReference>
<dbReference type="PANTHER" id="PTHR46438">
    <property type="entry name" value="ALPHA/BETA-HYDROLASES SUPERFAMILY PROTEIN"/>
    <property type="match status" value="1"/>
</dbReference>
<dbReference type="Gene3D" id="3.40.50.1820">
    <property type="entry name" value="alpha/beta hydrolase"/>
    <property type="match status" value="1"/>
</dbReference>
<dbReference type="PRINTS" id="PR00111">
    <property type="entry name" value="ABHYDROLASE"/>
</dbReference>
<dbReference type="Pfam" id="PF00561">
    <property type="entry name" value="Abhydrolase_1"/>
    <property type="match status" value="1"/>
</dbReference>
<dbReference type="InterPro" id="IPR000073">
    <property type="entry name" value="AB_hydrolase_1"/>
</dbReference>
<dbReference type="GO" id="GO:0016787">
    <property type="term" value="F:hydrolase activity"/>
    <property type="evidence" value="ECO:0007669"/>
    <property type="project" value="UniProtKB-KW"/>
</dbReference>
<keyword evidence="3" id="KW-1185">Reference proteome</keyword>
<keyword evidence="2" id="KW-0378">Hydrolase</keyword>
<sequence>METTVENQSTTEKKPTGFFSSKLGKIAYWVEGKGKPIILLHSAGHDHQDFESILPGLSAKYKVISIDWPGHGMSPNPEPASSASAVEYAKIIPDLVNELAPEGAILIGNSIGGFASLQLALRKPELVKGLILVDSGGMNEPTWVTRNFSALKGKVWFTSLVWNFFPNQYLKVKNRYTQSILSRIKERENIEGAKEVNAAIWKSFLDERHDLREKVTQIKAPTLIVWGEFDPVIESKIATELHEKIKGSQIALLKTGHVPFAEDPNAFLKVALPFLQTVY</sequence>
<reference evidence="2" key="1">
    <citation type="journal article" date="2019" name="PLoS Negl. Trop. Dis.">
        <title>Revisiting the worldwide diversity of Leptospira species in the environment.</title>
        <authorList>
            <person name="Vincent A.T."/>
            <person name="Schiettekatte O."/>
            <person name="Bourhy P."/>
            <person name="Veyrier F.J."/>
            <person name="Picardeau M."/>
        </authorList>
    </citation>
    <scope>NUCLEOTIDE SEQUENCE [LARGE SCALE GENOMIC DNA]</scope>
    <source>
        <strain evidence="2">SSS9</strain>
    </source>
</reference>
<evidence type="ECO:0000313" key="3">
    <source>
        <dbReference type="Proteomes" id="UP000297453"/>
    </source>
</evidence>
<feature type="domain" description="AB hydrolase-1" evidence="1">
    <location>
        <begin position="35"/>
        <end position="264"/>
    </location>
</feature>
<gene>
    <name evidence="2" type="ORF">EHO59_08900</name>
</gene>
<evidence type="ECO:0000313" key="2">
    <source>
        <dbReference type="EMBL" id="TGK04956.1"/>
    </source>
</evidence>